<gene>
    <name evidence="1" type="ORF">QCA50_006830</name>
</gene>
<protein>
    <submittedName>
        <fullName evidence="1">Uncharacterized protein</fullName>
    </submittedName>
</protein>
<dbReference type="EMBL" id="JASBNA010000007">
    <property type="protein sequence ID" value="KAK7690179.1"/>
    <property type="molecule type" value="Genomic_DNA"/>
</dbReference>
<reference evidence="1 2" key="1">
    <citation type="submission" date="2022-09" db="EMBL/GenBank/DDBJ databases">
        <authorList>
            <person name="Palmer J.M."/>
        </authorList>
    </citation>
    <scope>NUCLEOTIDE SEQUENCE [LARGE SCALE GENOMIC DNA]</scope>
    <source>
        <strain evidence="1 2">DSM 7382</strain>
    </source>
</reference>
<dbReference type="AlphaFoldDB" id="A0AAW0GED8"/>
<organism evidence="1 2">
    <name type="scientific">Cerrena zonata</name>
    <dbReference type="NCBI Taxonomy" id="2478898"/>
    <lineage>
        <taxon>Eukaryota</taxon>
        <taxon>Fungi</taxon>
        <taxon>Dikarya</taxon>
        <taxon>Basidiomycota</taxon>
        <taxon>Agaricomycotina</taxon>
        <taxon>Agaricomycetes</taxon>
        <taxon>Polyporales</taxon>
        <taxon>Cerrenaceae</taxon>
        <taxon>Cerrena</taxon>
    </lineage>
</organism>
<keyword evidence="2" id="KW-1185">Reference proteome</keyword>
<proteinExistence type="predicted"/>
<name>A0AAW0GED8_9APHY</name>
<accession>A0AAW0GED8</accession>
<dbReference type="Proteomes" id="UP001385951">
    <property type="component" value="Unassembled WGS sequence"/>
</dbReference>
<evidence type="ECO:0000313" key="1">
    <source>
        <dbReference type="EMBL" id="KAK7690179.1"/>
    </source>
</evidence>
<evidence type="ECO:0000313" key="2">
    <source>
        <dbReference type="Proteomes" id="UP001385951"/>
    </source>
</evidence>
<comment type="caution">
    <text evidence="1">The sequence shown here is derived from an EMBL/GenBank/DDBJ whole genome shotgun (WGS) entry which is preliminary data.</text>
</comment>
<sequence>MYPRGSAGPIKFKGVRFVFHSSLRGTLASKLSVQGTPAGPLLVTVKYHLLECCFVSHDVQTKDRTSLDQSRTKVIRTLETHSLVVDSSITQAPVILWSSMDPVILPRLANTQVFELFVMKYD</sequence>